<gene>
    <name evidence="2" type="ORF">CPT75_05145</name>
</gene>
<protein>
    <submittedName>
        <fullName evidence="2">GNAT family N-acetyltransferase</fullName>
    </submittedName>
</protein>
<dbReference type="EMBL" id="NXNG01000001">
    <property type="protein sequence ID" value="PWT26552.1"/>
    <property type="molecule type" value="Genomic_DNA"/>
</dbReference>
<comment type="caution">
    <text evidence="2">The sequence shown here is derived from an EMBL/GenBank/DDBJ whole genome shotgun (WGS) entry which is preliminary data.</text>
</comment>
<keyword evidence="2" id="KW-0808">Transferase</keyword>
<evidence type="ECO:0000259" key="1">
    <source>
        <dbReference type="PROSITE" id="PS51186"/>
    </source>
</evidence>
<dbReference type="Pfam" id="PF00583">
    <property type="entry name" value="Acetyltransf_1"/>
    <property type="match status" value="1"/>
</dbReference>
<evidence type="ECO:0000313" key="2">
    <source>
        <dbReference type="EMBL" id="PWT26552.1"/>
    </source>
</evidence>
<keyword evidence="3" id="KW-1185">Reference proteome</keyword>
<dbReference type="InterPro" id="IPR000182">
    <property type="entry name" value="GNAT_dom"/>
</dbReference>
<dbReference type="Gene3D" id="3.40.630.30">
    <property type="match status" value="1"/>
</dbReference>
<sequence length="149" mass="17325">MSLEIQLLKNDSLLWKRTINFARECSWRAGKALADKMEKNDFQSWERVIVALNDDNIAGYCTVAEKDELPNGYSYTPFIGFMFVDERYHGKRISEQMINCATDYAKELGYQKVFIMSGEQGLYEKYGFMKLGDFETIYGGMDQLFEKVI</sequence>
<dbReference type="SUPFAM" id="SSF55729">
    <property type="entry name" value="Acyl-CoA N-acyltransferases (Nat)"/>
    <property type="match status" value="1"/>
</dbReference>
<dbReference type="GO" id="GO:0016747">
    <property type="term" value="F:acyltransferase activity, transferring groups other than amino-acyl groups"/>
    <property type="evidence" value="ECO:0007669"/>
    <property type="project" value="InterPro"/>
</dbReference>
<proteinExistence type="predicted"/>
<accession>A0A317G2D9</accession>
<organism evidence="2 3">
    <name type="scientific">Butyrivibrio fibrisolvens</name>
    <dbReference type="NCBI Taxonomy" id="831"/>
    <lineage>
        <taxon>Bacteria</taxon>
        <taxon>Bacillati</taxon>
        <taxon>Bacillota</taxon>
        <taxon>Clostridia</taxon>
        <taxon>Lachnospirales</taxon>
        <taxon>Lachnospiraceae</taxon>
        <taxon>Butyrivibrio</taxon>
    </lineage>
</organism>
<dbReference type="InterPro" id="IPR016181">
    <property type="entry name" value="Acyl_CoA_acyltransferase"/>
</dbReference>
<dbReference type="AlphaFoldDB" id="A0A317G2D9"/>
<dbReference type="RefSeq" id="WP_110072339.1">
    <property type="nucleotide sequence ID" value="NZ_CM009896.1"/>
</dbReference>
<dbReference type="Proteomes" id="UP000245488">
    <property type="component" value="Chromosome"/>
</dbReference>
<dbReference type="CDD" id="cd04301">
    <property type="entry name" value="NAT_SF"/>
    <property type="match status" value="1"/>
</dbReference>
<evidence type="ECO:0000313" key="3">
    <source>
        <dbReference type="Proteomes" id="UP000245488"/>
    </source>
</evidence>
<feature type="domain" description="N-acetyltransferase" evidence="1">
    <location>
        <begin position="5"/>
        <end position="149"/>
    </location>
</feature>
<name>A0A317G2D9_BUTFI</name>
<dbReference type="PROSITE" id="PS51186">
    <property type="entry name" value="GNAT"/>
    <property type="match status" value="1"/>
</dbReference>
<reference evidence="2 3" key="1">
    <citation type="submission" date="2017-09" db="EMBL/GenBank/DDBJ databases">
        <title>High-quality draft genome sequence of Butyrivibrio fibrisolvens INBov1, isolated from cow rumen.</title>
        <authorList>
            <person name="Rodriguez Hernaez J."/>
            <person name="Rivarola M."/>
            <person name="Paniego N."/>
            <person name="Cravero S."/>
            <person name="Ceron Cucchi M."/>
            <person name="Martinez M.C."/>
        </authorList>
    </citation>
    <scope>NUCLEOTIDE SEQUENCE [LARGE SCALE GENOMIC DNA]</scope>
    <source>
        <strain evidence="2 3">INBov1</strain>
    </source>
</reference>